<evidence type="ECO:0000256" key="5">
    <source>
        <dbReference type="ARBA" id="ARBA00022694"/>
    </source>
</evidence>
<dbReference type="PANTHER" id="PTHR33540:SF2">
    <property type="entry name" value="TRNA THREONYLCARBAMOYLADENOSINE BIOSYNTHESIS PROTEIN TSAE"/>
    <property type="match status" value="1"/>
</dbReference>
<dbReference type="PANTHER" id="PTHR33540">
    <property type="entry name" value="TRNA THREONYLCARBAMOYLADENOSINE BIOSYNTHESIS PROTEIN TSAE"/>
    <property type="match status" value="1"/>
</dbReference>
<gene>
    <name evidence="11" type="primary">tsaE</name>
    <name evidence="11" type="ORF">FOF46_00785</name>
</gene>
<dbReference type="Gene3D" id="3.40.50.300">
    <property type="entry name" value="P-loop containing nucleotide triphosphate hydrolases"/>
    <property type="match status" value="1"/>
</dbReference>
<evidence type="ECO:0000256" key="10">
    <source>
        <dbReference type="ARBA" id="ARBA00032441"/>
    </source>
</evidence>
<dbReference type="Proteomes" id="UP000318833">
    <property type="component" value="Unassembled WGS sequence"/>
</dbReference>
<name>A0A554VS93_9FLAO</name>
<evidence type="ECO:0000256" key="9">
    <source>
        <dbReference type="ARBA" id="ARBA00022842"/>
    </source>
</evidence>
<evidence type="ECO:0000256" key="2">
    <source>
        <dbReference type="ARBA" id="ARBA00007599"/>
    </source>
</evidence>
<keyword evidence="12" id="KW-1185">Reference proteome</keyword>
<dbReference type="GO" id="GO:0005737">
    <property type="term" value="C:cytoplasm"/>
    <property type="evidence" value="ECO:0007669"/>
    <property type="project" value="UniProtKB-SubCell"/>
</dbReference>
<evidence type="ECO:0000313" key="11">
    <source>
        <dbReference type="EMBL" id="TSE11547.1"/>
    </source>
</evidence>
<comment type="caution">
    <text evidence="11">The sequence shown here is derived from an EMBL/GenBank/DDBJ whole genome shotgun (WGS) entry which is preliminary data.</text>
</comment>
<keyword evidence="6" id="KW-0479">Metal-binding</keyword>
<dbReference type="EMBL" id="VLNR01000001">
    <property type="protein sequence ID" value="TSE11547.1"/>
    <property type="molecule type" value="Genomic_DNA"/>
</dbReference>
<dbReference type="NCBIfam" id="TIGR00150">
    <property type="entry name" value="T6A_YjeE"/>
    <property type="match status" value="1"/>
</dbReference>
<evidence type="ECO:0000256" key="3">
    <source>
        <dbReference type="ARBA" id="ARBA00019010"/>
    </source>
</evidence>
<keyword evidence="11" id="KW-0808">Transferase</keyword>
<evidence type="ECO:0000256" key="8">
    <source>
        <dbReference type="ARBA" id="ARBA00022840"/>
    </source>
</evidence>
<keyword evidence="9" id="KW-0460">Magnesium</keyword>
<sequence>MTLVYTLEDLPDVAKKLISNIKHKIILFDASMGTGKTTLIKEICKQLGVQDVISSPTYSLVNEYKSNNGLIYHFDFYRIENEEEAYHIGFEEYLDSDAWVFIEWPDKIANLLPENVSKVKIDLLENQKRSLSYN</sequence>
<dbReference type="GO" id="GO:0005524">
    <property type="term" value="F:ATP binding"/>
    <property type="evidence" value="ECO:0007669"/>
    <property type="project" value="UniProtKB-KW"/>
</dbReference>
<evidence type="ECO:0000256" key="4">
    <source>
        <dbReference type="ARBA" id="ARBA00022490"/>
    </source>
</evidence>
<dbReference type="RefSeq" id="WP_143915128.1">
    <property type="nucleotide sequence ID" value="NZ_CANMIK010000004.1"/>
</dbReference>
<comment type="subcellular location">
    <subcellularLocation>
        <location evidence="1">Cytoplasm</location>
    </subcellularLocation>
</comment>
<dbReference type="InterPro" id="IPR027417">
    <property type="entry name" value="P-loop_NTPase"/>
</dbReference>
<evidence type="ECO:0000256" key="7">
    <source>
        <dbReference type="ARBA" id="ARBA00022741"/>
    </source>
</evidence>
<keyword evidence="8" id="KW-0067">ATP-binding</keyword>
<dbReference type="InterPro" id="IPR003442">
    <property type="entry name" value="T6A_TsaE"/>
</dbReference>
<keyword evidence="7" id="KW-0547">Nucleotide-binding</keyword>
<reference evidence="11 12" key="1">
    <citation type="submission" date="2019-07" db="EMBL/GenBank/DDBJ databases">
        <title>The draft genome sequence of Aquimarina algiphila M91.</title>
        <authorList>
            <person name="Meng X."/>
        </authorList>
    </citation>
    <scope>NUCLEOTIDE SEQUENCE [LARGE SCALE GENOMIC DNA]</scope>
    <source>
        <strain evidence="11 12">M91</strain>
    </source>
</reference>
<keyword evidence="4" id="KW-0963">Cytoplasm</keyword>
<dbReference type="GO" id="GO:0046872">
    <property type="term" value="F:metal ion binding"/>
    <property type="evidence" value="ECO:0007669"/>
    <property type="project" value="UniProtKB-KW"/>
</dbReference>
<evidence type="ECO:0000256" key="6">
    <source>
        <dbReference type="ARBA" id="ARBA00022723"/>
    </source>
</evidence>
<dbReference type="AlphaFoldDB" id="A0A554VS93"/>
<dbReference type="OrthoDB" id="9815896at2"/>
<evidence type="ECO:0000256" key="1">
    <source>
        <dbReference type="ARBA" id="ARBA00004496"/>
    </source>
</evidence>
<accession>A0A554VS93</accession>
<dbReference type="GO" id="GO:0002949">
    <property type="term" value="P:tRNA threonylcarbamoyladenosine modification"/>
    <property type="evidence" value="ECO:0007669"/>
    <property type="project" value="InterPro"/>
</dbReference>
<dbReference type="GO" id="GO:0016740">
    <property type="term" value="F:transferase activity"/>
    <property type="evidence" value="ECO:0007669"/>
    <property type="project" value="UniProtKB-KW"/>
</dbReference>
<comment type="similarity">
    <text evidence="2">Belongs to the TsaE family.</text>
</comment>
<protein>
    <recommendedName>
        <fullName evidence="3">tRNA threonylcarbamoyladenosine biosynthesis protein TsaE</fullName>
    </recommendedName>
    <alternativeName>
        <fullName evidence="10">t(6)A37 threonylcarbamoyladenosine biosynthesis protein TsaE</fullName>
    </alternativeName>
</protein>
<organism evidence="11 12">
    <name type="scientific">Aquimarina algiphila</name>
    <dbReference type="NCBI Taxonomy" id="2047982"/>
    <lineage>
        <taxon>Bacteria</taxon>
        <taxon>Pseudomonadati</taxon>
        <taxon>Bacteroidota</taxon>
        <taxon>Flavobacteriia</taxon>
        <taxon>Flavobacteriales</taxon>
        <taxon>Flavobacteriaceae</taxon>
        <taxon>Aquimarina</taxon>
    </lineage>
</organism>
<dbReference type="SUPFAM" id="SSF52540">
    <property type="entry name" value="P-loop containing nucleoside triphosphate hydrolases"/>
    <property type="match status" value="1"/>
</dbReference>
<evidence type="ECO:0000313" key="12">
    <source>
        <dbReference type="Proteomes" id="UP000318833"/>
    </source>
</evidence>
<proteinExistence type="inferred from homology"/>
<dbReference type="Pfam" id="PF02367">
    <property type="entry name" value="TsaE"/>
    <property type="match status" value="1"/>
</dbReference>
<keyword evidence="5" id="KW-0819">tRNA processing</keyword>